<keyword evidence="9" id="KW-0575">Peroxidase</keyword>
<keyword evidence="2 7" id="KW-0349">Heme</keyword>
<dbReference type="AlphaFoldDB" id="A0A840BCD0"/>
<dbReference type="EMBL" id="JACIET010000001">
    <property type="protein sequence ID" value="MBB4010725.1"/>
    <property type="molecule type" value="Genomic_DNA"/>
</dbReference>
<evidence type="ECO:0000256" key="5">
    <source>
        <dbReference type="ARBA" id="ARBA00023002"/>
    </source>
</evidence>
<gene>
    <name evidence="9" type="ORF">GGR36_000033</name>
</gene>
<dbReference type="InterPro" id="IPR004852">
    <property type="entry name" value="Di-haem_cyt_c_peroxidsae"/>
</dbReference>
<evidence type="ECO:0000256" key="1">
    <source>
        <dbReference type="ARBA" id="ARBA00004196"/>
    </source>
</evidence>
<dbReference type="PANTHER" id="PTHR30600:SF10">
    <property type="entry name" value="BLL6722 PROTEIN"/>
    <property type="match status" value="1"/>
</dbReference>
<comment type="caution">
    <text evidence="9">The sequence shown here is derived from an EMBL/GenBank/DDBJ whole genome shotgun (WGS) entry which is preliminary data.</text>
</comment>
<dbReference type="SUPFAM" id="SSF46626">
    <property type="entry name" value="Cytochrome c"/>
    <property type="match status" value="2"/>
</dbReference>
<dbReference type="EC" id="1.11.1.5" evidence="9"/>
<dbReference type="PROSITE" id="PS51007">
    <property type="entry name" value="CYTC"/>
    <property type="match status" value="2"/>
</dbReference>
<name>A0A840BCD0_9RHOO</name>
<dbReference type="InterPro" id="IPR051395">
    <property type="entry name" value="Cytochrome_c_Peroxidase/MauG"/>
</dbReference>
<dbReference type="GO" id="GO:0046872">
    <property type="term" value="F:metal ion binding"/>
    <property type="evidence" value="ECO:0007669"/>
    <property type="project" value="UniProtKB-KW"/>
</dbReference>
<evidence type="ECO:0000256" key="3">
    <source>
        <dbReference type="ARBA" id="ARBA00022723"/>
    </source>
</evidence>
<keyword evidence="4" id="KW-0732">Signal</keyword>
<dbReference type="InterPro" id="IPR009056">
    <property type="entry name" value="Cyt_c-like_dom"/>
</dbReference>
<proteinExistence type="predicted"/>
<keyword evidence="10" id="KW-1185">Reference proteome</keyword>
<keyword evidence="3 7" id="KW-0479">Metal-binding</keyword>
<evidence type="ECO:0000259" key="8">
    <source>
        <dbReference type="PROSITE" id="PS51007"/>
    </source>
</evidence>
<evidence type="ECO:0000313" key="10">
    <source>
        <dbReference type="Proteomes" id="UP000561045"/>
    </source>
</evidence>
<dbReference type="GO" id="GO:0004130">
    <property type="term" value="F:cytochrome-c peroxidase activity"/>
    <property type="evidence" value="ECO:0007669"/>
    <property type="project" value="UniProtKB-EC"/>
</dbReference>
<evidence type="ECO:0000256" key="4">
    <source>
        <dbReference type="ARBA" id="ARBA00022729"/>
    </source>
</evidence>
<dbReference type="PROSITE" id="PS51257">
    <property type="entry name" value="PROKAR_LIPOPROTEIN"/>
    <property type="match status" value="1"/>
</dbReference>
<feature type="domain" description="Cytochrome c" evidence="8">
    <location>
        <begin position="222"/>
        <end position="399"/>
    </location>
</feature>
<sequence length="406" mass="43507">MSERYLQNSAALIFSTFILVACGGGSESSGTATPGLPNETLSSVAALGEQIFNDASLSASGKMSCATCHQPAAAHAAPASGTNGIGTPDGGPALDVQGFRKAPSLRYLKFAPAFNFDAEGTPNGGFMRDGRFQSLAEQAGKPFFEPHEMALANAAELASKAGAANWAAAFKAQFGADVFGDPAKALDRIAYALAQYQKEDPAFAPFDSKYDAFLAGKTTLTPTELRGLALFNDPQKGNCAACHPSARSANVPGPLFTDFSYDVLGVPRNDKIRANRDTNYFDLGLCGPFRKDMTGRTDLCGAFKVPTLRNVAVGGPYFHNGRFATLKEAMRFYVRRDTNPEEWYPRLPDGSIDKFDDLPAAWRKNVNATEVPYNRKAGDAPALNDSEIDDLIAFLTTLNDGWTPQH</sequence>
<dbReference type="Proteomes" id="UP000561045">
    <property type="component" value="Unassembled WGS sequence"/>
</dbReference>
<dbReference type="PANTHER" id="PTHR30600">
    <property type="entry name" value="CYTOCHROME C PEROXIDASE-RELATED"/>
    <property type="match status" value="1"/>
</dbReference>
<keyword evidence="6 7" id="KW-0408">Iron</keyword>
<dbReference type="RefSeq" id="WP_207064357.1">
    <property type="nucleotide sequence ID" value="NZ_BAABLE010000011.1"/>
</dbReference>
<evidence type="ECO:0000313" key="9">
    <source>
        <dbReference type="EMBL" id="MBB4010725.1"/>
    </source>
</evidence>
<accession>A0A840BCD0</accession>
<dbReference type="GO" id="GO:0009055">
    <property type="term" value="F:electron transfer activity"/>
    <property type="evidence" value="ECO:0007669"/>
    <property type="project" value="InterPro"/>
</dbReference>
<keyword evidence="5 9" id="KW-0560">Oxidoreductase</keyword>
<protein>
    <submittedName>
        <fullName evidence="9">Cytochrome c peroxidase</fullName>
        <ecNumber evidence="9">1.11.1.5</ecNumber>
    </submittedName>
</protein>
<feature type="domain" description="Cytochrome c" evidence="8">
    <location>
        <begin position="43"/>
        <end position="171"/>
    </location>
</feature>
<dbReference type="GO" id="GO:0020037">
    <property type="term" value="F:heme binding"/>
    <property type="evidence" value="ECO:0007669"/>
    <property type="project" value="InterPro"/>
</dbReference>
<dbReference type="Gene3D" id="1.10.760.10">
    <property type="entry name" value="Cytochrome c-like domain"/>
    <property type="match status" value="2"/>
</dbReference>
<dbReference type="GO" id="GO:0030313">
    <property type="term" value="C:cell envelope"/>
    <property type="evidence" value="ECO:0007669"/>
    <property type="project" value="UniProtKB-SubCell"/>
</dbReference>
<dbReference type="Pfam" id="PF03150">
    <property type="entry name" value="CCP_MauG"/>
    <property type="match status" value="1"/>
</dbReference>
<comment type="subcellular location">
    <subcellularLocation>
        <location evidence="1">Cell envelope</location>
    </subcellularLocation>
</comment>
<evidence type="ECO:0000256" key="6">
    <source>
        <dbReference type="ARBA" id="ARBA00023004"/>
    </source>
</evidence>
<evidence type="ECO:0000256" key="7">
    <source>
        <dbReference type="PROSITE-ProRule" id="PRU00433"/>
    </source>
</evidence>
<evidence type="ECO:0000256" key="2">
    <source>
        <dbReference type="ARBA" id="ARBA00022617"/>
    </source>
</evidence>
<reference evidence="9 10" key="1">
    <citation type="submission" date="2020-08" db="EMBL/GenBank/DDBJ databases">
        <title>Genomic Encyclopedia of Type Strains, Phase IV (KMG-IV): sequencing the most valuable type-strain genomes for metagenomic binning, comparative biology and taxonomic classification.</title>
        <authorList>
            <person name="Goeker M."/>
        </authorList>
    </citation>
    <scope>NUCLEOTIDE SEQUENCE [LARGE SCALE GENOMIC DNA]</scope>
    <source>
        <strain evidence="9 10">DSM 106739</strain>
    </source>
</reference>
<dbReference type="InterPro" id="IPR036909">
    <property type="entry name" value="Cyt_c-like_dom_sf"/>
</dbReference>
<organism evidence="9 10">
    <name type="scientific">Niveibacterium umoris</name>
    <dbReference type="NCBI Taxonomy" id="1193620"/>
    <lineage>
        <taxon>Bacteria</taxon>
        <taxon>Pseudomonadati</taxon>
        <taxon>Pseudomonadota</taxon>
        <taxon>Betaproteobacteria</taxon>
        <taxon>Rhodocyclales</taxon>
        <taxon>Rhodocyclaceae</taxon>
        <taxon>Niveibacterium</taxon>
    </lineage>
</organism>